<keyword evidence="11 14" id="KW-0503">Monooxygenase</keyword>
<evidence type="ECO:0000256" key="7">
    <source>
        <dbReference type="ARBA" id="ARBA00022723"/>
    </source>
</evidence>
<dbReference type="InterPro" id="IPR036396">
    <property type="entry name" value="Cyt_P450_sf"/>
</dbReference>
<keyword evidence="6 15" id="KW-0812">Transmembrane</keyword>
<evidence type="ECO:0000256" key="9">
    <source>
        <dbReference type="ARBA" id="ARBA00023002"/>
    </source>
</evidence>
<evidence type="ECO:0000256" key="2">
    <source>
        <dbReference type="ARBA" id="ARBA00004370"/>
    </source>
</evidence>
<keyword evidence="7 13" id="KW-0479">Metal-binding</keyword>
<dbReference type="GO" id="GO:0016020">
    <property type="term" value="C:membrane"/>
    <property type="evidence" value="ECO:0007669"/>
    <property type="project" value="UniProtKB-SubCell"/>
</dbReference>
<dbReference type="CDD" id="cd11069">
    <property type="entry name" value="CYP_FUM15-like"/>
    <property type="match status" value="1"/>
</dbReference>
<dbReference type="PANTHER" id="PTHR24305:SF166">
    <property type="entry name" value="CYTOCHROME P450 12A4, MITOCHONDRIAL-RELATED"/>
    <property type="match status" value="1"/>
</dbReference>
<comment type="similarity">
    <text evidence="4 14">Belongs to the cytochrome P450 family.</text>
</comment>
<dbReference type="GO" id="GO:0020037">
    <property type="term" value="F:heme binding"/>
    <property type="evidence" value="ECO:0007669"/>
    <property type="project" value="InterPro"/>
</dbReference>
<comment type="pathway">
    <text evidence="3">Secondary metabolite biosynthesis; terpenoid biosynthesis.</text>
</comment>
<feature type="binding site" description="axial binding residue" evidence="13">
    <location>
        <position position="476"/>
    </location>
    <ligand>
        <name>heme</name>
        <dbReference type="ChEBI" id="CHEBI:30413"/>
    </ligand>
    <ligandPart>
        <name>Fe</name>
        <dbReference type="ChEBI" id="CHEBI:18248"/>
    </ligandPart>
</feature>
<comment type="cofactor">
    <cofactor evidence="1 13">
        <name>heme</name>
        <dbReference type="ChEBI" id="CHEBI:30413"/>
    </cofactor>
</comment>
<dbReference type="EMBL" id="JARJLG010000196">
    <property type="protein sequence ID" value="KAJ7729679.1"/>
    <property type="molecule type" value="Genomic_DNA"/>
</dbReference>
<dbReference type="GO" id="GO:0016705">
    <property type="term" value="F:oxidoreductase activity, acting on paired donors, with incorporation or reduction of molecular oxygen"/>
    <property type="evidence" value="ECO:0007669"/>
    <property type="project" value="InterPro"/>
</dbReference>
<dbReference type="InterPro" id="IPR050121">
    <property type="entry name" value="Cytochrome_P450_monoxygenase"/>
</dbReference>
<dbReference type="InterPro" id="IPR017972">
    <property type="entry name" value="Cyt_P450_CS"/>
</dbReference>
<feature type="transmembrane region" description="Helical" evidence="15">
    <location>
        <begin position="231"/>
        <end position="253"/>
    </location>
</feature>
<evidence type="ECO:0000256" key="3">
    <source>
        <dbReference type="ARBA" id="ARBA00004721"/>
    </source>
</evidence>
<sequence>MAESSVYHLGAPGILVLLLLWVGTRLITSAWRRPHSTKLNGPPSTSRIFGLSREMTESPDSSIMYEEWAKRYGSVYEVPVAFGHTKIVLTDPKALVHFYQSERSVYVRTHDSRLFIGKIFGRGVLWAEGDTHKRQRKALTPAFSNAAIRRLTAVFYDSAYKLKSIWDPILEAGPDGAIIEVQEWMNRIALDSIGIAGFSHDFRYLEGHQSPVTVAFESLQATESSFLSEMVFMLAFIFPFLLSIPTARMRIFWELRRSLNVIAEGLLTKTRIEKENNVAEELTDKSVIGLLLKAEVADAELYMTQEEVVAQMNVLLLAGYETTSVSLTWALIELAKYPEIQDKLREELTRFGPVDPTWDQLVSDLPFLDAVVLEVLRLHPPIGETLREAAQDDIIPLGTPVVAPSGELISSIAIAKGSTVSSPIRCVNTSEALWGPDAKEFKPERWFEVKKEMKFPAKDLQGHHHLLTFHDGPRTCLGKSFALAEFKAALSVLVRNFVFEFPDGPETKIEAHTAIVPRPKVAGQNGAKVPLRVRRAE</sequence>
<evidence type="ECO:0000313" key="16">
    <source>
        <dbReference type="EMBL" id="KAJ7729679.1"/>
    </source>
</evidence>
<dbReference type="Pfam" id="PF00067">
    <property type="entry name" value="p450"/>
    <property type="match status" value="1"/>
</dbReference>
<evidence type="ECO:0000256" key="15">
    <source>
        <dbReference type="SAM" id="Phobius"/>
    </source>
</evidence>
<evidence type="ECO:0000256" key="1">
    <source>
        <dbReference type="ARBA" id="ARBA00001971"/>
    </source>
</evidence>
<dbReference type="AlphaFoldDB" id="A0AAD7HW45"/>
<dbReference type="GO" id="GO:0005506">
    <property type="term" value="F:iron ion binding"/>
    <property type="evidence" value="ECO:0007669"/>
    <property type="project" value="InterPro"/>
</dbReference>
<evidence type="ECO:0000256" key="4">
    <source>
        <dbReference type="ARBA" id="ARBA00010617"/>
    </source>
</evidence>
<comment type="subcellular location">
    <subcellularLocation>
        <location evidence="2">Membrane</location>
    </subcellularLocation>
</comment>
<organism evidence="16 17">
    <name type="scientific">Mycena maculata</name>
    <dbReference type="NCBI Taxonomy" id="230809"/>
    <lineage>
        <taxon>Eukaryota</taxon>
        <taxon>Fungi</taxon>
        <taxon>Dikarya</taxon>
        <taxon>Basidiomycota</taxon>
        <taxon>Agaricomycotina</taxon>
        <taxon>Agaricomycetes</taxon>
        <taxon>Agaricomycetidae</taxon>
        <taxon>Agaricales</taxon>
        <taxon>Marasmiineae</taxon>
        <taxon>Mycenaceae</taxon>
        <taxon>Mycena</taxon>
    </lineage>
</organism>
<dbReference type="InterPro" id="IPR001128">
    <property type="entry name" value="Cyt_P450"/>
</dbReference>
<evidence type="ECO:0000256" key="8">
    <source>
        <dbReference type="ARBA" id="ARBA00022989"/>
    </source>
</evidence>
<dbReference type="InterPro" id="IPR002401">
    <property type="entry name" value="Cyt_P450_E_grp-I"/>
</dbReference>
<accession>A0AAD7HW45</accession>
<dbReference type="Gene3D" id="1.10.630.10">
    <property type="entry name" value="Cytochrome P450"/>
    <property type="match status" value="1"/>
</dbReference>
<dbReference type="PRINTS" id="PR00385">
    <property type="entry name" value="P450"/>
</dbReference>
<keyword evidence="10 13" id="KW-0408">Iron</keyword>
<evidence type="ECO:0000256" key="13">
    <source>
        <dbReference type="PIRSR" id="PIRSR602401-1"/>
    </source>
</evidence>
<protein>
    <submittedName>
        <fullName evidence="16">Cytochrome P450</fullName>
    </submittedName>
</protein>
<dbReference type="PANTHER" id="PTHR24305">
    <property type="entry name" value="CYTOCHROME P450"/>
    <property type="match status" value="1"/>
</dbReference>
<dbReference type="PROSITE" id="PS00086">
    <property type="entry name" value="CYTOCHROME_P450"/>
    <property type="match status" value="1"/>
</dbReference>
<evidence type="ECO:0000313" key="17">
    <source>
        <dbReference type="Proteomes" id="UP001215280"/>
    </source>
</evidence>
<dbReference type="Proteomes" id="UP001215280">
    <property type="component" value="Unassembled WGS sequence"/>
</dbReference>
<keyword evidence="5 13" id="KW-0349">Heme</keyword>
<reference evidence="16" key="1">
    <citation type="submission" date="2023-03" db="EMBL/GenBank/DDBJ databases">
        <title>Massive genome expansion in bonnet fungi (Mycena s.s.) driven by repeated elements and novel gene families across ecological guilds.</title>
        <authorList>
            <consortium name="Lawrence Berkeley National Laboratory"/>
            <person name="Harder C.B."/>
            <person name="Miyauchi S."/>
            <person name="Viragh M."/>
            <person name="Kuo A."/>
            <person name="Thoen E."/>
            <person name="Andreopoulos B."/>
            <person name="Lu D."/>
            <person name="Skrede I."/>
            <person name="Drula E."/>
            <person name="Henrissat B."/>
            <person name="Morin E."/>
            <person name="Kohler A."/>
            <person name="Barry K."/>
            <person name="LaButti K."/>
            <person name="Morin E."/>
            <person name="Salamov A."/>
            <person name="Lipzen A."/>
            <person name="Mereny Z."/>
            <person name="Hegedus B."/>
            <person name="Baldrian P."/>
            <person name="Stursova M."/>
            <person name="Weitz H."/>
            <person name="Taylor A."/>
            <person name="Grigoriev I.V."/>
            <person name="Nagy L.G."/>
            <person name="Martin F."/>
            <person name="Kauserud H."/>
        </authorList>
    </citation>
    <scope>NUCLEOTIDE SEQUENCE</scope>
    <source>
        <strain evidence="16">CBHHK188m</strain>
    </source>
</reference>
<keyword evidence="17" id="KW-1185">Reference proteome</keyword>
<keyword evidence="12 15" id="KW-0472">Membrane</keyword>
<proteinExistence type="inferred from homology"/>
<evidence type="ECO:0000256" key="6">
    <source>
        <dbReference type="ARBA" id="ARBA00022692"/>
    </source>
</evidence>
<evidence type="ECO:0000256" key="11">
    <source>
        <dbReference type="ARBA" id="ARBA00023033"/>
    </source>
</evidence>
<keyword evidence="9 14" id="KW-0560">Oxidoreductase</keyword>
<evidence type="ECO:0000256" key="10">
    <source>
        <dbReference type="ARBA" id="ARBA00023004"/>
    </source>
</evidence>
<feature type="transmembrane region" description="Helical" evidence="15">
    <location>
        <begin position="6"/>
        <end position="28"/>
    </location>
</feature>
<comment type="caution">
    <text evidence="16">The sequence shown here is derived from an EMBL/GenBank/DDBJ whole genome shotgun (WGS) entry which is preliminary data.</text>
</comment>
<evidence type="ECO:0000256" key="5">
    <source>
        <dbReference type="ARBA" id="ARBA00022617"/>
    </source>
</evidence>
<gene>
    <name evidence="16" type="ORF">DFH07DRAFT_849752</name>
</gene>
<keyword evidence="8 15" id="KW-1133">Transmembrane helix</keyword>
<name>A0AAD7HW45_9AGAR</name>
<dbReference type="GO" id="GO:0004497">
    <property type="term" value="F:monooxygenase activity"/>
    <property type="evidence" value="ECO:0007669"/>
    <property type="project" value="UniProtKB-KW"/>
</dbReference>
<evidence type="ECO:0000256" key="12">
    <source>
        <dbReference type="ARBA" id="ARBA00023136"/>
    </source>
</evidence>
<evidence type="ECO:0000256" key="14">
    <source>
        <dbReference type="RuleBase" id="RU000461"/>
    </source>
</evidence>
<dbReference type="SUPFAM" id="SSF48264">
    <property type="entry name" value="Cytochrome P450"/>
    <property type="match status" value="1"/>
</dbReference>
<dbReference type="PRINTS" id="PR00463">
    <property type="entry name" value="EP450I"/>
</dbReference>